<dbReference type="SUPFAM" id="SSF55931">
    <property type="entry name" value="Glutamine synthetase/guanido kinase"/>
    <property type="match status" value="1"/>
</dbReference>
<dbReference type="Gene3D" id="3.30.590.10">
    <property type="entry name" value="Glutamine synthetase/guanido kinase, catalytic domain"/>
    <property type="match status" value="1"/>
</dbReference>
<dbReference type="InterPro" id="IPR008147">
    <property type="entry name" value="Gln_synt_N"/>
</dbReference>
<dbReference type="Gene3D" id="1.20.120.1560">
    <property type="match status" value="1"/>
</dbReference>
<dbReference type="AlphaFoldDB" id="A0A1H4CGM9"/>
<dbReference type="PANTHER" id="PTHR42974">
    <property type="entry name" value="GLUTAMINE SYNTHETASE"/>
    <property type="match status" value="1"/>
</dbReference>
<feature type="domain" description="GS catalytic" evidence="4">
    <location>
        <begin position="182"/>
        <end position="616"/>
    </location>
</feature>
<evidence type="ECO:0000313" key="5">
    <source>
        <dbReference type="EMBL" id="SEA59576.1"/>
    </source>
</evidence>
<dbReference type="PROSITE" id="PS51987">
    <property type="entry name" value="GS_CATALYTIC"/>
    <property type="match status" value="1"/>
</dbReference>
<keyword evidence="6" id="KW-1185">Reference proteome</keyword>
<organism evidence="5 6">
    <name type="scientific">Pedobacter hartonius</name>
    <dbReference type="NCBI Taxonomy" id="425514"/>
    <lineage>
        <taxon>Bacteria</taxon>
        <taxon>Pseudomonadati</taxon>
        <taxon>Bacteroidota</taxon>
        <taxon>Sphingobacteriia</taxon>
        <taxon>Sphingobacteriales</taxon>
        <taxon>Sphingobacteriaceae</taxon>
        <taxon>Pedobacter</taxon>
    </lineage>
</organism>
<sequence length="727" mass="81470">MKSLRTNALKEAQNRVSPEVVAPSVKISEFFGSNVFDKKKMKDFLSKDVYEKLISAIEQGELINQDDANQIATAMKHWAMSKGATHYTHWFQPLTGSTAEKHDSFFEPSSEGAIEKFAGSALVQQEPDASSFPNGGIRNTFEARGYTAWDPSSPAFIMESKAGKTLCIPTVFVAYTGEALDYKAPLLKALNALDKAAVDVCQYFDKGISKVTASLGIEQEYFLVDLALFNARPDLALTGRTLFGHMSAKGQQLDDHYFGSIPERVFTFMVDFENESLKLGIPLKTRHNEVAPLQFECAPIYEEINLAIDHNQLLMDVMEKVARRHNFKVLLHEKPYAGINGSGKHNNWSLITDTGKNLLAPGKTPKNNLMFLAFFVNTIKAVHEHADLLRASIASVSNDHRLGANEAPPAIISIFLGQQLNEVLDEIEHSRISKKIKEDNALWLGIPKIPQILLDNTDRNRTSPFAFTGNKFELRAVGSSANSSAPMTVLNTIMADQLIKFKIDVDKLIKKGEKKDIALLTVIKKYIKESKDIRFEGNGYSQEWEDEAAKRGLANIKTTPVALDAYISDKSTELFEKNNVFSKRELHARHEILLESYYKKLQIEARVMGEVANTMIIPAAIAYQNELLLNAKSLKEVGLGKEALETPLSIINKLSEHLAVVKNSIDAMLEERKTANGVEDHREKAIAYDLHVKSHFDTIRYHADKLEQMVDDSVWPLPKFRELLFLK</sequence>
<dbReference type="Pfam" id="PF00120">
    <property type="entry name" value="Gln-synt_C"/>
    <property type="match status" value="1"/>
</dbReference>
<evidence type="ECO:0000259" key="4">
    <source>
        <dbReference type="PROSITE" id="PS51987"/>
    </source>
</evidence>
<dbReference type="GO" id="GO:0006542">
    <property type="term" value="P:glutamine biosynthetic process"/>
    <property type="evidence" value="ECO:0007669"/>
    <property type="project" value="InterPro"/>
</dbReference>
<dbReference type="PROSITE" id="PS00181">
    <property type="entry name" value="GLNA_ATP"/>
    <property type="match status" value="1"/>
</dbReference>
<dbReference type="SMART" id="SM01230">
    <property type="entry name" value="Gln-synt_C"/>
    <property type="match status" value="1"/>
</dbReference>
<dbReference type="OrthoDB" id="9807095at2"/>
<dbReference type="Pfam" id="PF12437">
    <property type="entry name" value="GSIII_N"/>
    <property type="match status" value="1"/>
</dbReference>
<comment type="similarity">
    <text evidence="1 2">Belongs to the glutamine synthetase family.</text>
</comment>
<reference evidence="5 6" key="1">
    <citation type="submission" date="2016-10" db="EMBL/GenBank/DDBJ databases">
        <authorList>
            <person name="de Groot N.N."/>
        </authorList>
    </citation>
    <scope>NUCLEOTIDE SEQUENCE [LARGE SCALE GENOMIC DNA]</scope>
    <source>
        <strain evidence="5 6">DSM 19033</strain>
    </source>
</reference>
<dbReference type="InterPro" id="IPR022147">
    <property type="entry name" value="GSIII_N"/>
</dbReference>
<protein>
    <submittedName>
        <fullName evidence="5">Glutamine synthetase</fullName>
    </submittedName>
</protein>
<evidence type="ECO:0000256" key="2">
    <source>
        <dbReference type="RuleBase" id="RU000384"/>
    </source>
</evidence>
<dbReference type="RefSeq" id="WP_090556199.1">
    <property type="nucleotide sequence ID" value="NZ_FNRA01000004.1"/>
</dbReference>
<dbReference type="InterPro" id="IPR008146">
    <property type="entry name" value="Gln_synth_cat_dom"/>
</dbReference>
<dbReference type="PANTHER" id="PTHR42974:SF1">
    <property type="entry name" value="TYPE-3 GLUTAMINE SYNTHETASE"/>
    <property type="match status" value="1"/>
</dbReference>
<name>A0A1H4CGM9_9SPHI</name>
<dbReference type="InterPro" id="IPR014746">
    <property type="entry name" value="Gln_synth/guanido_kin_cat_dom"/>
</dbReference>
<proteinExistence type="inferred from homology"/>
<dbReference type="STRING" id="425514.SAMN05443550_10445"/>
<dbReference type="InterPro" id="IPR040577">
    <property type="entry name" value="Gln-synt_C"/>
</dbReference>
<dbReference type="InterPro" id="IPR052725">
    <property type="entry name" value="GS_Type-3"/>
</dbReference>
<feature type="domain" description="GS beta-grasp" evidence="3">
    <location>
        <begin position="85"/>
        <end position="177"/>
    </location>
</feature>
<dbReference type="Pfam" id="PF18318">
    <property type="entry name" value="Gln-synt_C-ter"/>
    <property type="match status" value="1"/>
</dbReference>
<accession>A0A1H4CGM9</accession>
<evidence type="ECO:0000256" key="1">
    <source>
        <dbReference type="PROSITE-ProRule" id="PRU01330"/>
    </source>
</evidence>
<dbReference type="InterPro" id="IPR027303">
    <property type="entry name" value="Gln_synth_gly_rich_site"/>
</dbReference>
<dbReference type="EMBL" id="FNRA01000004">
    <property type="protein sequence ID" value="SEA59576.1"/>
    <property type="molecule type" value="Genomic_DNA"/>
</dbReference>
<evidence type="ECO:0000313" key="6">
    <source>
        <dbReference type="Proteomes" id="UP000198850"/>
    </source>
</evidence>
<dbReference type="GO" id="GO:0004356">
    <property type="term" value="F:glutamine synthetase activity"/>
    <property type="evidence" value="ECO:0007669"/>
    <property type="project" value="InterPro"/>
</dbReference>
<dbReference type="PROSITE" id="PS51986">
    <property type="entry name" value="GS_BETA_GRASP"/>
    <property type="match status" value="1"/>
</dbReference>
<dbReference type="Proteomes" id="UP000198850">
    <property type="component" value="Unassembled WGS sequence"/>
</dbReference>
<evidence type="ECO:0000259" key="3">
    <source>
        <dbReference type="PROSITE" id="PS51986"/>
    </source>
</evidence>
<gene>
    <name evidence="5" type="ORF">SAMN05443550_10445</name>
</gene>